<gene>
    <name evidence="9" type="ORF">O181_016516</name>
</gene>
<dbReference type="InterPro" id="IPR050121">
    <property type="entry name" value="Cytochrome_P450_monoxygenase"/>
</dbReference>
<dbReference type="OrthoDB" id="6692864at2759"/>
<evidence type="ECO:0000313" key="9">
    <source>
        <dbReference type="EMBL" id="MBW0476801.1"/>
    </source>
</evidence>
<sequence>MDQFDTFYERKEWSVTRVLYLLAMLSAASHFFFRRYEPTATYYLYSQAGLVVLIRVLGSVPYATGVLIVTLFNLFLGAQIVFYRLVWHDLRAFPGPKLAAITQGWILREAYIGRTRFTMKELAEKYGDWVRIGPNELYTTNIEALLNIMGPKGWPKGNSYDSGLTKEDAGGDSLLTLKSLSEHAARRRIWDKAFTPKAILGYLPSLEVRIEQMLNNFDHCISQGKDIDLCLQIGYFVYDRWNVSPLAKKLSQLQAMCDMAFGAVGGTNLLKSQHDEHQILEQMGRVVRQVGIVRNMPWLTPIVKAWPNPQRREQLNFRNFTKSMFLRRWKQGTGTQVDVFHYLLGEDTETETRLTASELAADSALIVITGADTTRTVLIALFLYLLRYPNHMKKLQAELAASPDLSPTSLSRAHYLNACLQEAMRLQPPSPSNLQRVCPTGGAVIDGKYIPSGTKVRFSNYAMQRNGRYFENPEDFCPERWLKPTQNEHAQFRGEKTRHNEKAFFPFLIGPGACVAKNLAWLEMRLVVAHLLTNYNLSFGTGFDSVAFEQTWSDAYLLLIDQPLWVTLRPKSACAS</sequence>
<keyword evidence="4" id="KW-0560">Oxidoreductase</keyword>
<keyword evidence="8" id="KW-0472">Membrane</keyword>
<dbReference type="AlphaFoldDB" id="A0A9Q3GR43"/>
<evidence type="ECO:0000256" key="8">
    <source>
        <dbReference type="SAM" id="Phobius"/>
    </source>
</evidence>
<dbReference type="CDD" id="cd11061">
    <property type="entry name" value="CYP67-like"/>
    <property type="match status" value="1"/>
</dbReference>
<feature type="binding site" description="axial binding residue" evidence="7">
    <location>
        <position position="514"/>
    </location>
    <ligand>
        <name>heme</name>
        <dbReference type="ChEBI" id="CHEBI:30413"/>
    </ligand>
    <ligandPart>
        <name>Fe</name>
        <dbReference type="ChEBI" id="CHEBI:18248"/>
    </ligandPart>
</feature>
<evidence type="ECO:0000256" key="5">
    <source>
        <dbReference type="ARBA" id="ARBA00023004"/>
    </source>
</evidence>
<name>A0A9Q3GR43_9BASI</name>
<dbReference type="PANTHER" id="PTHR24305:SF187">
    <property type="entry name" value="P450, PUTATIVE (EUROFUNG)-RELATED"/>
    <property type="match status" value="1"/>
</dbReference>
<dbReference type="PRINTS" id="PR00385">
    <property type="entry name" value="P450"/>
</dbReference>
<dbReference type="InterPro" id="IPR002401">
    <property type="entry name" value="Cyt_P450_E_grp-I"/>
</dbReference>
<evidence type="ECO:0000256" key="4">
    <source>
        <dbReference type="ARBA" id="ARBA00023002"/>
    </source>
</evidence>
<dbReference type="Proteomes" id="UP000765509">
    <property type="component" value="Unassembled WGS sequence"/>
</dbReference>
<dbReference type="EMBL" id="AVOT02004595">
    <property type="protein sequence ID" value="MBW0476801.1"/>
    <property type="molecule type" value="Genomic_DNA"/>
</dbReference>
<accession>A0A9Q3GR43</accession>
<dbReference type="GO" id="GO:0004497">
    <property type="term" value="F:monooxygenase activity"/>
    <property type="evidence" value="ECO:0007669"/>
    <property type="project" value="UniProtKB-KW"/>
</dbReference>
<keyword evidence="6" id="KW-0503">Monooxygenase</keyword>
<dbReference type="GO" id="GO:0005506">
    <property type="term" value="F:iron ion binding"/>
    <property type="evidence" value="ECO:0007669"/>
    <property type="project" value="InterPro"/>
</dbReference>
<keyword evidence="5 7" id="KW-0408">Iron</keyword>
<dbReference type="Pfam" id="PF00067">
    <property type="entry name" value="p450"/>
    <property type="match status" value="1"/>
</dbReference>
<comment type="similarity">
    <text evidence="2">Belongs to the cytochrome P450 family.</text>
</comment>
<comment type="caution">
    <text evidence="9">The sequence shown here is derived from an EMBL/GenBank/DDBJ whole genome shotgun (WGS) entry which is preliminary data.</text>
</comment>
<dbReference type="GO" id="GO:0016705">
    <property type="term" value="F:oxidoreductase activity, acting on paired donors, with incorporation or reduction of molecular oxygen"/>
    <property type="evidence" value="ECO:0007669"/>
    <property type="project" value="InterPro"/>
</dbReference>
<keyword evidence="10" id="KW-1185">Reference proteome</keyword>
<evidence type="ECO:0000256" key="3">
    <source>
        <dbReference type="ARBA" id="ARBA00022723"/>
    </source>
</evidence>
<evidence type="ECO:0000256" key="6">
    <source>
        <dbReference type="ARBA" id="ARBA00023033"/>
    </source>
</evidence>
<evidence type="ECO:0000256" key="1">
    <source>
        <dbReference type="ARBA" id="ARBA00001971"/>
    </source>
</evidence>
<dbReference type="PRINTS" id="PR00463">
    <property type="entry name" value="EP450I"/>
</dbReference>
<protein>
    <recommendedName>
        <fullName evidence="11">Cytochrome P450</fullName>
    </recommendedName>
</protein>
<evidence type="ECO:0000256" key="7">
    <source>
        <dbReference type="PIRSR" id="PIRSR602401-1"/>
    </source>
</evidence>
<evidence type="ECO:0000313" key="10">
    <source>
        <dbReference type="Proteomes" id="UP000765509"/>
    </source>
</evidence>
<keyword evidence="7" id="KW-0349">Heme</keyword>
<evidence type="ECO:0000256" key="2">
    <source>
        <dbReference type="ARBA" id="ARBA00010617"/>
    </source>
</evidence>
<dbReference type="PANTHER" id="PTHR24305">
    <property type="entry name" value="CYTOCHROME P450"/>
    <property type="match status" value="1"/>
</dbReference>
<feature type="transmembrane region" description="Helical" evidence="8">
    <location>
        <begin position="40"/>
        <end position="58"/>
    </location>
</feature>
<reference evidence="9" key="1">
    <citation type="submission" date="2021-03" db="EMBL/GenBank/DDBJ databases">
        <title>Draft genome sequence of rust myrtle Austropuccinia psidii MF-1, a brazilian biotype.</title>
        <authorList>
            <person name="Quecine M.C."/>
            <person name="Pachon D.M.R."/>
            <person name="Bonatelli M.L."/>
            <person name="Correr F.H."/>
            <person name="Franceschini L.M."/>
            <person name="Leite T.F."/>
            <person name="Margarido G.R.A."/>
            <person name="Almeida C.A."/>
            <person name="Ferrarezi J.A."/>
            <person name="Labate C.A."/>
        </authorList>
    </citation>
    <scope>NUCLEOTIDE SEQUENCE</scope>
    <source>
        <strain evidence="9">MF-1</strain>
    </source>
</reference>
<comment type="cofactor">
    <cofactor evidence="1 7">
        <name>heme</name>
        <dbReference type="ChEBI" id="CHEBI:30413"/>
    </cofactor>
</comment>
<keyword evidence="8" id="KW-0812">Transmembrane</keyword>
<feature type="transmembrane region" description="Helical" evidence="8">
    <location>
        <begin position="15"/>
        <end position="33"/>
    </location>
</feature>
<dbReference type="GO" id="GO:0020037">
    <property type="term" value="F:heme binding"/>
    <property type="evidence" value="ECO:0007669"/>
    <property type="project" value="InterPro"/>
</dbReference>
<keyword evidence="8" id="KW-1133">Transmembrane helix</keyword>
<dbReference type="InterPro" id="IPR036396">
    <property type="entry name" value="Cyt_P450_sf"/>
</dbReference>
<proteinExistence type="inferred from homology"/>
<keyword evidence="3 7" id="KW-0479">Metal-binding</keyword>
<feature type="transmembrane region" description="Helical" evidence="8">
    <location>
        <begin position="64"/>
        <end position="87"/>
    </location>
</feature>
<dbReference type="InterPro" id="IPR001128">
    <property type="entry name" value="Cyt_P450"/>
</dbReference>
<dbReference type="Gene3D" id="1.10.630.10">
    <property type="entry name" value="Cytochrome P450"/>
    <property type="match status" value="1"/>
</dbReference>
<organism evidence="9 10">
    <name type="scientific">Austropuccinia psidii MF-1</name>
    <dbReference type="NCBI Taxonomy" id="1389203"/>
    <lineage>
        <taxon>Eukaryota</taxon>
        <taxon>Fungi</taxon>
        <taxon>Dikarya</taxon>
        <taxon>Basidiomycota</taxon>
        <taxon>Pucciniomycotina</taxon>
        <taxon>Pucciniomycetes</taxon>
        <taxon>Pucciniales</taxon>
        <taxon>Sphaerophragmiaceae</taxon>
        <taxon>Austropuccinia</taxon>
    </lineage>
</organism>
<dbReference type="SUPFAM" id="SSF48264">
    <property type="entry name" value="Cytochrome P450"/>
    <property type="match status" value="1"/>
</dbReference>
<evidence type="ECO:0008006" key="11">
    <source>
        <dbReference type="Google" id="ProtNLM"/>
    </source>
</evidence>